<organism evidence="1 2">
    <name type="scientific">Exidia glandulosa HHB12029</name>
    <dbReference type="NCBI Taxonomy" id="1314781"/>
    <lineage>
        <taxon>Eukaryota</taxon>
        <taxon>Fungi</taxon>
        <taxon>Dikarya</taxon>
        <taxon>Basidiomycota</taxon>
        <taxon>Agaricomycotina</taxon>
        <taxon>Agaricomycetes</taxon>
        <taxon>Auriculariales</taxon>
        <taxon>Exidiaceae</taxon>
        <taxon>Exidia</taxon>
    </lineage>
</organism>
<dbReference type="InParanoid" id="A0A165KU11"/>
<protein>
    <recommendedName>
        <fullName evidence="3">F-box domain-containing protein</fullName>
    </recommendedName>
</protein>
<evidence type="ECO:0000313" key="1">
    <source>
        <dbReference type="EMBL" id="KZV96887.1"/>
    </source>
</evidence>
<keyword evidence="2" id="KW-1185">Reference proteome</keyword>
<dbReference type="AlphaFoldDB" id="A0A165KU11"/>
<name>A0A165KU11_EXIGL</name>
<dbReference type="EMBL" id="KV425937">
    <property type="protein sequence ID" value="KZV96887.1"/>
    <property type="molecule type" value="Genomic_DNA"/>
</dbReference>
<accession>A0A165KU11</accession>
<dbReference type="Proteomes" id="UP000077266">
    <property type="component" value="Unassembled WGS sequence"/>
</dbReference>
<reference evidence="1 2" key="1">
    <citation type="journal article" date="2016" name="Mol. Biol. Evol.">
        <title>Comparative Genomics of Early-Diverging Mushroom-Forming Fungi Provides Insights into the Origins of Lignocellulose Decay Capabilities.</title>
        <authorList>
            <person name="Nagy L.G."/>
            <person name="Riley R."/>
            <person name="Tritt A."/>
            <person name="Adam C."/>
            <person name="Daum C."/>
            <person name="Floudas D."/>
            <person name="Sun H."/>
            <person name="Yadav J.S."/>
            <person name="Pangilinan J."/>
            <person name="Larsson K.H."/>
            <person name="Matsuura K."/>
            <person name="Barry K."/>
            <person name="Labutti K."/>
            <person name="Kuo R."/>
            <person name="Ohm R.A."/>
            <person name="Bhattacharya S.S."/>
            <person name="Shirouzu T."/>
            <person name="Yoshinaga Y."/>
            <person name="Martin F.M."/>
            <person name="Grigoriev I.V."/>
            <person name="Hibbett D.S."/>
        </authorList>
    </citation>
    <scope>NUCLEOTIDE SEQUENCE [LARGE SCALE GENOMIC DNA]</scope>
    <source>
        <strain evidence="1 2">HHB12029</strain>
    </source>
</reference>
<sequence length="351" mass="39274">MSSGRPLHVLISNNEGVLDLIRHLKRAPELAEEIDEIDCSHSWINDNDGVQLDALRELCGLCNRLRRLSCGTLRAPVSAGSSRDGAVLPLPAVQSFAYAPLFPLPLPLTMRLFSAAPHLQRLTLSLRYGGQEHDVKCANADGSLPSLDHLRLRTYKLETTFMGCELPLAQSSDTLEELSVHFGPSIFLPPNEEDSYTTYWQHTMARLVDALRDYVFVRLWTVRLATSPHVRGFRTTLFSQILAECVFIRRLALSVCIDDHPLGPLCDILDAVPTPLQQFTIGFALHPPGAEDLQAITHAVRSCRALSRLRVLEVEGGWPDTLDPELFPTRFEAFEALKRTCTRRKISFTLL</sequence>
<evidence type="ECO:0000313" key="2">
    <source>
        <dbReference type="Proteomes" id="UP000077266"/>
    </source>
</evidence>
<evidence type="ECO:0008006" key="3">
    <source>
        <dbReference type="Google" id="ProtNLM"/>
    </source>
</evidence>
<gene>
    <name evidence="1" type="ORF">EXIGLDRAFT_732191</name>
</gene>
<proteinExistence type="predicted"/>